<evidence type="ECO:0000256" key="1">
    <source>
        <dbReference type="ARBA" id="ARBA00004117"/>
    </source>
</evidence>
<dbReference type="Pfam" id="PF06429">
    <property type="entry name" value="Flg_bbr_C"/>
    <property type="match status" value="1"/>
</dbReference>
<comment type="similarity">
    <text evidence="2">Belongs to the flagella basal body rod proteins family.</text>
</comment>
<dbReference type="AlphaFoldDB" id="A0A645FF88"/>
<dbReference type="PANTHER" id="PTHR30435:SF1">
    <property type="entry name" value="FLAGELLAR HOOK PROTEIN FLGE"/>
    <property type="match status" value="1"/>
</dbReference>
<sequence>MEVDGRGRILGAFTNGKTEVLGQIALAKFANNEGLLRTGDNYYNQAPDSGEAIIGTAVDIFPTTQMVGRALEQSNVDLTKEFTEMISTQRAFEAASRTVTVSDTLLQEINQLKR</sequence>
<dbReference type="GO" id="GO:0005829">
    <property type="term" value="C:cytosol"/>
    <property type="evidence" value="ECO:0007669"/>
    <property type="project" value="TreeGrafter"/>
</dbReference>
<dbReference type="GO" id="GO:0009424">
    <property type="term" value="C:bacterial-type flagellum hook"/>
    <property type="evidence" value="ECO:0007669"/>
    <property type="project" value="TreeGrafter"/>
</dbReference>
<dbReference type="EMBL" id="VSSQ01059481">
    <property type="protein sequence ID" value="MPN13031.1"/>
    <property type="molecule type" value="Genomic_DNA"/>
</dbReference>
<evidence type="ECO:0000313" key="5">
    <source>
        <dbReference type="EMBL" id="MPN13031.1"/>
    </source>
</evidence>
<name>A0A645FF88_9ZZZZ</name>
<reference evidence="5" key="1">
    <citation type="submission" date="2019-08" db="EMBL/GenBank/DDBJ databases">
        <authorList>
            <person name="Kucharzyk K."/>
            <person name="Murdoch R.W."/>
            <person name="Higgins S."/>
            <person name="Loffler F."/>
        </authorList>
    </citation>
    <scope>NUCLEOTIDE SEQUENCE</scope>
</reference>
<dbReference type="NCBIfam" id="TIGR03506">
    <property type="entry name" value="FlgEFG_subfam"/>
    <property type="match status" value="1"/>
</dbReference>
<keyword evidence="5" id="KW-0282">Flagellum</keyword>
<dbReference type="GO" id="GO:0071978">
    <property type="term" value="P:bacterial-type flagellum-dependent swarming motility"/>
    <property type="evidence" value="ECO:0007669"/>
    <property type="project" value="TreeGrafter"/>
</dbReference>
<dbReference type="SUPFAM" id="SSF117143">
    <property type="entry name" value="Flagellar hook protein flgE"/>
    <property type="match status" value="1"/>
</dbReference>
<feature type="domain" description="Flagellar basal-body/hook protein C-terminal" evidence="4">
    <location>
        <begin position="70"/>
        <end position="112"/>
    </location>
</feature>
<dbReference type="InterPro" id="IPR020013">
    <property type="entry name" value="Flagellar_FlgE/F/G"/>
</dbReference>
<keyword evidence="5" id="KW-0969">Cilium</keyword>
<dbReference type="PANTHER" id="PTHR30435">
    <property type="entry name" value="FLAGELLAR PROTEIN"/>
    <property type="match status" value="1"/>
</dbReference>
<evidence type="ECO:0000259" key="4">
    <source>
        <dbReference type="Pfam" id="PF06429"/>
    </source>
</evidence>
<keyword evidence="3" id="KW-0975">Bacterial flagellum</keyword>
<dbReference type="GO" id="GO:0009425">
    <property type="term" value="C:bacterial-type flagellum basal body"/>
    <property type="evidence" value="ECO:0007669"/>
    <property type="project" value="UniProtKB-SubCell"/>
</dbReference>
<keyword evidence="5" id="KW-0966">Cell projection</keyword>
<protein>
    <submittedName>
        <fullName evidence="5">Flagellar hook protein FlgE</fullName>
    </submittedName>
</protein>
<evidence type="ECO:0000256" key="3">
    <source>
        <dbReference type="ARBA" id="ARBA00023143"/>
    </source>
</evidence>
<proteinExistence type="inferred from homology"/>
<gene>
    <name evidence="5" type="primary">flgE_5</name>
    <name evidence="5" type="ORF">SDC9_160351</name>
</gene>
<accession>A0A645FF88</accession>
<dbReference type="InterPro" id="IPR037925">
    <property type="entry name" value="FlgE/F/G-like"/>
</dbReference>
<organism evidence="5">
    <name type="scientific">bioreactor metagenome</name>
    <dbReference type="NCBI Taxonomy" id="1076179"/>
    <lineage>
        <taxon>unclassified sequences</taxon>
        <taxon>metagenomes</taxon>
        <taxon>ecological metagenomes</taxon>
    </lineage>
</organism>
<dbReference type="InterPro" id="IPR010930">
    <property type="entry name" value="Flg_bb/hook_C_dom"/>
</dbReference>
<evidence type="ECO:0000256" key="2">
    <source>
        <dbReference type="ARBA" id="ARBA00009677"/>
    </source>
</evidence>
<comment type="subcellular location">
    <subcellularLocation>
        <location evidence="1">Bacterial flagellum basal body</location>
    </subcellularLocation>
</comment>
<comment type="caution">
    <text evidence="5">The sequence shown here is derived from an EMBL/GenBank/DDBJ whole genome shotgun (WGS) entry which is preliminary data.</text>
</comment>